<feature type="region of interest" description="Disordered" evidence="2">
    <location>
        <begin position="235"/>
        <end position="255"/>
    </location>
</feature>
<protein>
    <recommendedName>
        <fullName evidence="3">C3H1-type domain-containing protein</fullName>
    </recommendedName>
</protein>
<evidence type="ECO:0000259" key="3">
    <source>
        <dbReference type="PROSITE" id="PS50103"/>
    </source>
</evidence>
<dbReference type="PROSITE" id="PS50103">
    <property type="entry name" value="ZF_C3H1"/>
    <property type="match status" value="1"/>
</dbReference>
<dbReference type="Proteomes" id="UP000235786">
    <property type="component" value="Unassembled WGS sequence"/>
</dbReference>
<organism evidence="4 5">
    <name type="scientific">Hyaloscypha variabilis (strain UAMH 11265 / GT02V1 / F)</name>
    <name type="common">Meliniomyces variabilis</name>
    <dbReference type="NCBI Taxonomy" id="1149755"/>
    <lineage>
        <taxon>Eukaryota</taxon>
        <taxon>Fungi</taxon>
        <taxon>Dikarya</taxon>
        <taxon>Ascomycota</taxon>
        <taxon>Pezizomycotina</taxon>
        <taxon>Leotiomycetes</taxon>
        <taxon>Helotiales</taxon>
        <taxon>Hyaloscyphaceae</taxon>
        <taxon>Hyaloscypha</taxon>
        <taxon>Hyaloscypha variabilis</taxon>
    </lineage>
</organism>
<feature type="compositionally biased region" description="Basic and acidic residues" evidence="2">
    <location>
        <begin position="59"/>
        <end position="68"/>
    </location>
</feature>
<evidence type="ECO:0000256" key="1">
    <source>
        <dbReference type="PROSITE-ProRule" id="PRU00723"/>
    </source>
</evidence>
<feature type="region of interest" description="Disordered" evidence="2">
    <location>
        <begin position="1"/>
        <end position="125"/>
    </location>
</feature>
<gene>
    <name evidence="4" type="ORF">L207DRAFT_563232</name>
</gene>
<keyword evidence="1" id="KW-0479">Metal-binding</keyword>
<dbReference type="AlphaFoldDB" id="A0A2J6S0A2"/>
<feature type="compositionally biased region" description="Low complexity" evidence="2">
    <location>
        <begin position="438"/>
        <end position="448"/>
    </location>
</feature>
<feature type="compositionally biased region" description="Low complexity" evidence="2">
    <location>
        <begin position="38"/>
        <end position="49"/>
    </location>
</feature>
<proteinExistence type="predicted"/>
<feature type="region of interest" description="Disordered" evidence="2">
    <location>
        <begin position="365"/>
        <end position="448"/>
    </location>
</feature>
<keyword evidence="5" id="KW-1185">Reference proteome</keyword>
<feature type="compositionally biased region" description="Polar residues" evidence="2">
    <location>
        <begin position="402"/>
        <end position="411"/>
    </location>
</feature>
<keyword evidence="1" id="KW-0862">Zinc</keyword>
<evidence type="ECO:0000313" key="4">
    <source>
        <dbReference type="EMBL" id="PMD44188.1"/>
    </source>
</evidence>
<accession>A0A2J6S0A2</accession>
<feature type="domain" description="C3H1-type" evidence="3">
    <location>
        <begin position="283"/>
        <end position="312"/>
    </location>
</feature>
<reference evidence="4 5" key="1">
    <citation type="submission" date="2016-04" db="EMBL/GenBank/DDBJ databases">
        <title>A degradative enzymes factory behind the ericoid mycorrhizal symbiosis.</title>
        <authorList>
            <consortium name="DOE Joint Genome Institute"/>
            <person name="Martino E."/>
            <person name="Morin E."/>
            <person name="Grelet G."/>
            <person name="Kuo A."/>
            <person name="Kohler A."/>
            <person name="Daghino S."/>
            <person name="Barry K."/>
            <person name="Choi C."/>
            <person name="Cichocki N."/>
            <person name="Clum A."/>
            <person name="Copeland A."/>
            <person name="Hainaut M."/>
            <person name="Haridas S."/>
            <person name="Labutti K."/>
            <person name="Lindquist E."/>
            <person name="Lipzen A."/>
            <person name="Khouja H.-R."/>
            <person name="Murat C."/>
            <person name="Ohm R."/>
            <person name="Olson A."/>
            <person name="Spatafora J."/>
            <person name="Veneault-Fourrey C."/>
            <person name="Henrissat B."/>
            <person name="Grigoriev I."/>
            <person name="Martin F."/>
            <person name="Perotto S."/>
        </authorList>
    </citation>
    <scope>NUCLEOTIDE SEQUENCE [LARGE SCALE GENOMIC DNA]</scope>
    <source>
        <strain evidence="4 5">F</strain>
    </source>
</reference>
<keyword evidence="1" id="KW-0863">Zinc-finger</keyword>
<name>A0A2J6S0A2_HYAVF</name>
<feature type="zinc finger region" description="C3H1-type" evidence="1">
    <location>
        <begin position="283"/>
        <end position="312"/>
    </location>
</feature>
<evidence type="ECO:0000256" key="2">
    <source>
        <dbReference type="SAM" id="MobiDB-lite"/>
    </source>
</evidence>
<sequence>MSANEFSLASPPHSPDSPTDTPACTDSRDTEMTCLLTSIQEEISRSRSSSPKKTMSNHYSRDRSERSGSARPTTNGRSSIGHGGMTPHYRHDDHMGGYYHPQPPPAPYDGPYGGGYDPYHPQMVNHTYQAPPPRNRGNSVMTGDGGGSVPMSAVVPGTAFVNSQQLDVAYAYGIQREDGSYTRLIRADELSEMNNIPRGQGPEGLIILPSPRQMDPALRVGPEPMVPRDVVQALPGNRRGYNQTPYGRSSQSDTTQEQIDAIVAAHPVGPVVPVASHAPPVRRREKIYCDKWIHEGTCAFTQMGCKYRHEMPMDRETQLSLGLNHGLPNWYRREYGVSMQSPAGPPALPGPQSNRLDGPWRRLESNQVEPGYTSPGSSMHAPGTSTPSMRPAYGPIAPPPGQSGSAFSNNPFAALKIEERDEEDEDEVTWRGRGGPQGPNNHHPQPQQ</sequence>
<dbReference type="EMBL" id="KZ613941">
    <property type="protein sequence ID" value="PMD44188.1"/>
    <property type="molecule type" value="Genomic_DNA"/>
</dbReference>
<feature type="compositionally biased region" description="Polar residues" evidence="2">
    <location>
        <begin position="240"/>
        <end position="255"/>
    </location>
</feature>
<evidence type="ECO:0000313" key="5">
    <source>
        <dbReference type="Proteomes" id="UP000235786"/>
    </source>
</evidence>
<dbReference type="InterPro" id="IPR000571">
    <property type="entry name" value="Znf_CCCH"/>
</dbReference>
<dbReference type="GO" id="GO:0008270">
    <property type="term" value="F:zinc ion binding"/>
    <property type="evidence" value="ECO:0007669"/>
    <property type="project" value="UniProtKB-KW"/>
</dbReference>
<dbReference type="OrthoDB" id="5355510at2759"/>
<dbReference type="STRING" id="1149755.A0A2J6S0A2"/>